<dbReference type="InterPro" id="IPR001296">
    <property type="entry name" value="Glyco_trans_1"/>
</dbReference>
<dbReference type="EMBL" id="QFZK01000012">
    <property type="protein sequence ID" value="RFO95848.1"/>
    <property type="molecule type" value="Genomic_DNA"/>
</dbReference>
<dbReference type="PANTHER" id="PTHR12526">
    <property type="entry name" value="GLYCOSYLTRANSFERASE"/>
    <property type="match status" value="1"/>
</dbReference>
<evidence type="ECO:0000313" key="2">
    <source>
        <dbReference type="EMBL" id="RFO95848.1"/>
    </source>
</evidence>
<evidence type="ECO:0000313" key="3">
    <source>
        <dbReference type="Proteomes" id="UP000260665"/>
    </source>
</evidence>
<comment type="caution">
    <text evidence="2">The sequence shown here is derived from an EMBL/GenBank/DDBJ whole genome shotgun (WGS) entry which is preliminary data.</text>
</comment>
<feature type="domain" description="Glycosyl transferase family 1" evidence="1">
    <location>
        <begin position="326"/>
        <end position="482"/>
    </location>
</feature>
<name>A0A3E1R905_9BURK</name>
<keyword evidence="3" id="KW-1185">Reference proteome</keyword>
<organism evidence="2 3">
    <name type="scientific">Rhodoferax lacus</name>
    <dbReference type="NCBI Taxonomy" id="2184758"/>
    <lineage>
        <taxon>Bacteria</taxon>
        <taxon>Pseudomonadati</taxon>
        <taxon>Pseudomonadota</taxon>
        <taxon>Betaproteobacteria</taxon>
        <taxon>Burkholderiales</taxon>
        <taxon>Comamonadaceae</taxon>
        <taxon>Rhodoferax</taxon>
    </lineage>
</organism>
<dbReference type="Proteomes" id="UP000260665">
    <property type="component" value="Unassembled WGS sequence"/>
</dbReference>
<proteinExistence type="predicted"/>
<accession>A0A3E1R905</accession>
<dbReference type="SUPFAM" id="SSF53756">
    <property type="entry name" value="UDP-Glycosyltransferase/glycogen phosphorylase"/>
    <property type="match status" value="1"/>
</dbReference>
<reference evidence="2 3" key="1">
    <citation type="submission" date="2018-05" db="EMBL/GenBank/DDBJ databases">
        <title>Rhodoferax soyangensis sp.nov., isolated from an oligotrophic freshwater lake.</title>
        <authorList>
            <person name="Park M."/>
        </authorList>
    </citation>
    <scope>NUCLEOTIDE SEQUENCE [LARGE SCALE GENOMIC DNA]</scope>
    <source>
        <strain evidence="2 3">IMCC26218</strain>
    </source>
</reference>
<gene>
    <name evidence="2" type="ORF">DIC66_16575</name>
</gene>
<dbReference type="Pfam" id="PF00534">
    <property type="entry name" value="Glycos_transf_1"/>
    <property type="match status" value="1"/>
</dbReference>
<dbReference type="AlphaFoldDB" id="A0A3E1R905"/>
<dbReference type="CDD" id="cd03801">
    <property type="entry name" value="GT4_PimA-like"/>
    <property type="match status" value="1"/>
</dbReference>
<dbReference type="Gene3D" id="3.40.50.2000">
    <property type="entry name" value="Glycogen Phosphorylase B"/>
    <property type="match status" value="2"/>
</dbReference>
<dbReference type="GO" id="GO:0016757">
    <property type="term" value="F:glycosyltransferase activity"/>
    <property type="evidence" value="ECO:0007669"/>
    <property type="project" value="InterPro"/>
</dbReference>
<protein>
    <recommendedName>
        <fullName evidence="1">Glycosyl transferase family 1 domain-containing protein</fullName>
    </recommendedName>
</protein>
<sequence>MCPGLAAECPALFPCAMDVATLDPRRHCLHAHPHGLDAGVRSGWRELACATRLVDGNQPARPLGQLVHRRRCADGGLGVVAGPKLCTQWGRHGHAAQRTGHRPGLHAAGRAPVPDTEPAGHHAMKIALSTIGKFHTFDLARELYARDALAGIYTGYPRFKLRNEGIPDTLVHTFPWVNASYMAFPWKHHLSRTTVQAWENLNALTFSRWTQSKLVDCDVYVGLSGSGLRAGLKTQARGGHYVCDRGSAHIRAQDQLLREEHDLWSVPYAGIDPRTIEREEAEYAAADCITVPSTFSIQSFLEQGVRQEKLRLLPYGVNLKRFEPVSKPPVGEFNVLFVGGMSLQKGVQYLVQAYSRIQHPNKSLTFVGSPSAALIKLLDDKGLWPTDAKVLGHVPQQDLKHIMSTSHVMVLPSIQEGFGMVMAQAMACGCPVIASDNTGGHDLFENGVSGYLVPIRNVDALAGRMQLLADHPEQQREMAHKALQQVGNIGGWSTYGDCAMRIFSELHSHA</sequence>
<evidence type="ECO:0000259" key="1">
    <source>
        <dbReference type="Pfam" id="PF00534"/>
    </source>
</evidence>